<organism evidence="1 2">
    <name type="scientific">Ambrosiozyma monospora</name>
    <name type="common">Yeast</name>
    <name type="synonym">Endomycopsis monosporus</name>
    <dbReference type="NCBI Taxonomy" id="43982"/>
    <lineage>
        <taxon>Eukaryota</taxon>
        <taxon>Fungi</taxon>
        <taxon>Dikarya</taxon>
        <taxon>Ascomycota</taxon>
        <taxon>Saccharomycotina</taxon>
        <taxon>Pichiomycetes</taxon>
        <taxon>Pichiales</taxon>
        <taxon>Pichiaceae</taxon>
        <taxon>Ambrosiozyma</taxon>
    </lineage>
</organism>
<evidence type="ECO:0000313" key="1">
    <source>
        <dbReference type="EMBL" id="GME83611.1"/>
    </source>
</evidence>
<sequence length="190" mass="21986">MELEDCSCFQYEPEQAFLNDLPACLWCNMYFIYNKKKKRVAFLNFRATRLLKNDDVDLVEMGSDNTHYNGYHRARVGSRNRRNSKVGTLDEDVAGFDETQEEYDLRYAAHNDPNAEVIYEDVFDDDDDDDDIAEDYEDEAIDEDTDDVMENAVDDEDYEYTDGLSIVNQDDEDEYGAPPEPAVAGEMELD</sequence>
<accession>A0ACB5T8E6</accession>
<reference evidence="1" key="1">
    <citation type="submission" date="2023-04" db="EMBL/GenBank/DDBJ databases">
        <title>Ambrosiozyma monospora NBRC 10751.</title>
        <authorList>
            <person name="Ichikawa N."/>
            <person name="Sato H."/>
            <person name="Tonouchi N."/>
        </authorList>
    </citation>
    <scope>NUCLEOTIDE SEQUENCE</scope>
    <source>
        <strain evidence="1">NBRC 10751</strain>
    </source>
</reference>
<gene>
    <name evidence="1" type="ORF">Amon02_000628500</name>
</gene>
<evidence type="ECO:0000313" key="2">
    <source>
        <dbReference type="Proteomes" id="UP001165064"/>
    </source>
</evidence>
<dbReference type="EMBL" id="BSXS01004866">
    <property type="protein sequence ID" value="GME83611.1"/>
    <property type="molecule type" value="Genomic_DNA"/>
</dbReference>
<proteinExistence type="predicted"/>
<keyword evidence="2" id="KW-1185">Reference proteome</keyword>
<protein>
    <submittedName>
        <fullName evidence="1">Unnamed protein product</fullName>
    </submittedName>
</protein>
<comment type="caution">
    <text evidence="1">The sequence shown here is derived from an EMBL/GenBank/DDBJ whole genome shotgun (WGS) entry which is preliminary data.</text>
</comment>
<name>A0ACB5T8E6_AMBMO</name>
<dbReference type="Proteomes" id="UP001165064">
    <property type="component" value="Unassembled WGS sequence"/>
</dbReference>